<dbReference type="Proteomes" id="UP000290870">
    <property type="component" value="Unassembled WGS sequence"/>
</dbReference>
<dbReference type="RefSeq" id="WP_128987002.1">
    <property type="nucleotide sequence ID" value="NZ_PDJZ01000010.1"/>
</dbReference>
<evidence type="ECO:0008006" key="4">
    <source>
        <dbReference type="Google" id="ProtNLM"/>
    </source>
</evidence>
<accession>A0A4Q0ZCE0</accession>
<dbReference type="OrthoDB" id="5344301at2"/>
<dbReference type="EMBL" id="PDJZ01000010">
    <property type="protein sequence ID" value="RXJ83562.1"/>
    <property type="molecule type" value="Genomic_DNA"/>
</dbReference>
<keyword evidence="1" id="KW-0812">Transmembrane</keyword>
<keyword evidence="1" id="KW-1133">Transmembrane helix</keyword>
<name>A0A4Q0ZCE0_9BACT</name>
<comment type="caution">
    <text evidence="2">The sequence shown here is derived from an EMBL/GenBank/DDBJ whole genome shotgun (WGS) entry which is preliminary data.</text>
</comment>
<evidence type="ECO:0000256" key="1">
    <source>
        <dbReference type="SAM" id="Phobius"/>
    </source>
</evidence>
<protein>
    <recommendedName>
        <fullName evidence="4">Type II secretion system protein</fullName>
    </recommendedName>
</protein>
<dbReference type="AlphaFoldDB" id="A0A4Q0ZCE0"/>
<evidence type="ECO:0000313" key="3">
    <source>
        <dbReference type="Proteomes" id="UP000290870"/>
    </source>
</evidence>
<organism evidence="2 3">
    <name type="scientific">Arcobacter cloacae</name>
    <dbReference type="NCBI Taxonomy" id="1054034"/>
    <lineage>
        <taxon>Bacteria</taxon>
        <taxon>Pseudomonadati</taxon>
        <taxon>Campylobacterota</taxon>
        <taxon>Epsilonproteobacteria</taxon>
        <taxon>Campylobacterales</taxon>
        <taxon>Arcobacteraceae</taxon>
        <taxon>Arcobacter</taxon>
    </lineage>
</organism>
<feature type="transmembrane region" description="Helical" evidence="1">
    <location>
        <begin position="6"/>
        <end position="25"/>
    </location>
</feature>
<sequence length="95" mass="11443">MEKNSFTLLETLISITFLLIVITGFKYSTYYDEKENLNLMLLNDLENSFDNKNYENFSKTSQNVQIIKNRVESENLTLFKYQFENENIKLFKYEK</sequence>
<reference evidence="2 3" key="1">
    <citation type="submission" date="2017-10" db="EMBL/GenBank/DDBJ databases">
        <title>Genomics of the genus Arcobacter.</title>
        <authorList>
            <person name="Perez-Cataluna A."/>
            <person name="Figueras M.J."/>
        </authorList>
    </citation>
    <scope>NUCLEOTIDE SEQUENCE [LARGE SCALE GENOMIC DNA]</scope>
    <source>
        <strain evidence="2 3">F26</strain>
    </source>
</reference>
<evidence type="ECO:0000313" key="2">
    <source>
        <dbReference type="EMBL" id="RXJ83562.1"/>
    </source>
</evidence>
<gene>
    <name evidence="2" type="ORF">CRU90_09235</name>
</gene>
<keyword evidence="1" id="KW-0472">Membrane</keyword>
<proteinExistence type="predicted"/>